<sequence>MRNSAEEIEQICPVLFLTPSILRVDECFPAPQTLEMEEIGRRIKSTRATDNEIWPGLDKNKIRPASHLCPAISLSGSDEEEDLSVHIRTYRNKLDWTHAHHCKAPYSRTK</sequence>
<dbReference type="AlphaFoldDB" id="A0AAN8GBE4"/>
<accession>A0AAN8GBE4</accession>
<keyword evidence="2" id="KW-1185">Reference proteome</keyword>
<dbReference type="Proteomes" id="UP001335648">
    <property type="component" value="Unassembled WGS sequence"/>
</dbReference>
<reference evidence="1 2" key="1">
    <citation type="journal article" date="2023" name="Mol. Biol. Evol.">
        <title>Genomics of Secondarily Temperate Adaptation in the Only Non-Antarctic Icefish.</title>
        <authorList>
            <person name="Rivera-Colon A.G."/>
            <person name="Rayamajhi N."/>
            <person name="Minhas B.F."/>
            <person name="Madrigal G."/>
            <person name="Bilyk K.T."/>
            <person name="Yoon V."/>
            <person name="Hune M."/>
            <person name="Gregory S."/>
            <person name="Cheng C.H.C."/>
            <person name="Catchen J.M."/>
        </authorList>
    </citation>
    <scope>NUCLEOTIDE SEQUENCE [LARGE SCALE GENOMIC DNA]</scope>
    <source>
        <strain evidence="1">JC2023a</strain>
    </source>
</reference>
<dbReference type="EMBL" id="JAULUE010002067">
    <property type="protein sequence ID" value="KAK5876608.1"/>
    <property type="molecule type" value="Genomic_DNA"/>
</dbReference>
<organism evidence="1 2">
    <name type="scientific">Champsocephalus esox</name>
    <name type="common">pike icefish</name>
    <dbReference type="NCBI Taxonomy" id="159716"/>
    <lineage>
        <taxon>Eukaryota</taxon>
        <taxon>Metazoa</taxon>
        <taxon>Chordata</taxon>
        <taxon>Craniata</taxon>
        <taxon>Vertebrata</taxon>
        <taxon>Euteleostomi</taxon>
        <taxon>Actinopterygii</taxon>
        <taxon>Neopterygii</taxon>
        <taxon>Teleostei</taxon>
        <taxon>Neoteleostei</taxon>
        <taxon>Acanthomorphata</taxon>
        <taxon>Eupercaria</taxon>
        <taxon>Perciformes</taxon>
        <taxon>Notothenioidei</taxon>
        <taxon>Channichthyidae</taxon>
        <taxon>Champsocephalus</taxon>
    </lineage>
</organism>
<name>A0AAN8GBE4_9TELE</name>
<gene>
    <name evidence="1" type="ORF">CesoFtcFv8_025943</name>
</gene>
<comment type="caution">
    <text evidence="1">The sequence shown here is derived from an EMBL/GenBank/DDBJ whole genome shotgun (WGS) entry which is preliminary data.</text>
</comment>
<evidence type="ECO:0000313" key="2">
    <source>
        <dbReference type="Proteomes" id="UP001335648"/>
    </source>
</evidence>
<protein>
    <submittedName>
        <fullName evidence="1">Uncharacterized protein</fullName>
    </submittedName>
</protein>
<evidence type="ECO:0000313" key="1">
    <source>
        <dbReference type="EMBL" id="KAK5876608.1"/>
    </source>
</evidence>
<proteinExistence type="predicted"/>